<dbReference type="InterPro" id="IPR003313">
    <property type="entry name" value="AraC-bd"/>
</dbReference>
<evidence type="ECO:0000256" key="5">
    <source>
        <dbReference type="ARBA" id="ARBA00023163"/>
    </source>
</evidence>
<keyword evidence="2" id="KW-0805">Transcription regulation</keyword>
<dbReference type="PANTHER" id="PTHR11019:SF159">
    <property type="entry name" value="TRANSCRIPTIONAL REGULATOR-RELATED"/>
    <property type="match status" value="1"/>
</dbReference>
<protein>
    <submittedName>
        <fullName evidence="7">AraC family transcriptional regulator</fullName>
    </submittedName>
</protein>
<evidence type="ECO:0000313" key="8">
    <source>
        <dbReference type="Proteomes" id="UP000030907"/>
    </source>
</evidence>
<dbReference type="PROSITE" id="PS00041">
    <property type="entry name" value="HTH_ARAC_FAMILY_1"/>
    <property type="match status" value="1"/>
</dbReference>
<dbReference type="EMBL" id="CP009122">
    <property type="protein sequence ID" value="AJA11451.1"/>
    <property type="molecule type" value="Genomic_DNA"/>
</dbReference>
<organism evidence="7 8">
    <name type="scientific">Sphingopyxis fribergensis</name>
    <dbReference type="NCBI Taxonomy" id="1515612"/>
    <lineage>
        <taxon>Bacteria</taxon>
        <taxon>Pseudomonadati</taxon>
        <taxon>Pseudomonadota</taxon>
        <taxon>Alphaproteobacteria</taxon>
        <taxon>Sphingomonadales</taxon>
        <taxon>Sphingomonadaceae</taxon>
        <taxon>Sphingopyxis</taxon>
    </lineage>
</organism>
<dbReference type="AlphaFoldDB" id="A0A0A7PMW7"/>
<dbReference type="SMART" id="SM00342">
    <property type="entry name" value="HTH_ARAC"/>
    <property type="match status" value="1"/>
</dbReference>
<dbReference type="InterPro" id="IPR018062">
    <property type="entry name" value="HTH_AraC-typ_CS"/>
</dbReference>
<dbReference type="GO" id="GO:0003700">
    <property type="term" value="F:DNA-binding transcription factor activity"/>
    <property type="evidence" value="ECO:0007669"/>
    <property type="project" value="InterPro"/>
</dbReference>
<dbReference type="GO" id="GO:0043565">
    <property type="term" value="F:sequence-specific DNA binding"/>
    <property type="evidence" value="ECO:0007669"/>
    <property type="project" value="InterPro"/>
</dbReference>
<evidence type="ECO:0000256" key="3">
    <source>
        <dbReference type="ARBA" id="ARBA00023125"/>
    </source>
</evidence>
<dbReference type="InterPro" id="IPR020449">
    <property type="entry name" value="Tscrpt_reg_AraC-type_HTH"/>
</dbReference>
<name>A0A0A7PMW7_9SPHN</name>
<evidence type="ECO:0000313" key="7">
    <source>
        <dbReference type="EMBL" id="AJA11451.1"/>
    </source>
</evidence>
<dbReference type="InterPro" id="IPR018060">
    <property type="entry name" value="HTH_AraC"/>
</dbReference>
<dbReference type="CDD" id="cd06124">
    <property type="entry name" value="cupin_NimR-like_N"/>
    <property type="match status" value="1"/>
</dbReference>
<dbReference type="Pfam" id="PF02311">
    <property type="entry name" value="AraC_binding"/>
    <property type="match status" value="1"/>
</dbReference>
<dbReference type="InterPro" id="IPR011051">
    <property type="entry name" value="RmlC_Cupin_sf"/>
</dbReference>
<sequence>MILHTREGQWVVPPQQGVWLPADHEHRVETSGGFEMYSIYCFGSILRRLPKEAGLTSVSPLMREIIFAAAGTGAGARQRHLAFLFADEMALKISPALTIPSVTAPRIAQIAAALDRNPGDRRSLEAWSEQLHISSRSLARLFQRDTGTGFTAFRNQIRLKAALLRLAQGEAVTSIALELGFGTASNFIRSFRELTGVTPARYFPDRKRNRDN</sequence>
<dbReference type="SUPFAM" id="SSF51182">
    <property type="entry name" value="RmlC-like cupins"/>
    <property type="match status" value="1"/>
</dbReference>
<dbReference type="HOGENOM" id="CLU_000445_87_3_5"/>
<evidence type="ECO:0000259" key="6">
    <source>
        <dbReference type="PROSITE" id="PS01124"/>
    </source>
</evidence>
<gene>
    <name evidence="7" type="ORF">SKP52_23030</name>
</gene>
<dbReference type="Pfam" id="PF12833">
    <property type="entry name" value="HTH_18"/>
    <property type="match status" value="1"/>
</dbReference>
<dbReference type="InterPro" id="IPR009057">
    <property type="entry name" value="Homeodomain-like_sf"/>
</dbReference>
<keyword evidence="4" id="KW-0010">Activator</keyword>
<feature type="domain" description="HTH araC/xylS-type" evidence="6">
    <location>
        <begin position="108"/>
        <end position="205"/>
    </location>
</feature>
<dbReference type="Proteomes" id="UP000030907">
    <property type="component" value="Chromosome"/>
</dbReference>
<dbReference type="STRING" id="1515612.SKP52_23030"/>
<keyword evidence="3" id="KW-0238">DNA-binding</keyword>
<dbReference type="PANTHER" id="PTHR11019">
    <property type="entry name" value="HTH-TYPE TRANSCRIPTIONAL REGULATOR NIMR"/>
    <property type="match status" value="1"/>
</dbReference>
<dbReference type="PRINTS" id="PR00032">
    <property type="entry name" value="HTHARAC"/>
</dbReference>
<evidence type="ECO:0000256" key="4">
    <source>
        <dbReference type="ARBA" id="ARBA00023159"/>
    </source>
</evidence>
<proteinExistence type="predicted"/>
<keyword evidence="1" id="KW-0678">Repressor</keyword>
<dbReference type="PROSITE" id="PS01124">
    <property type="entry name" value="HTH_ARAC_FAMILY_2"/>
    <property type="match status" value="1"/>
</dbReference>
<accession>A0A0A7PMW7</accession>
<reference evidence="7 8" key="1">
    <citation type="journal article" date="2015" name="Int. J. Syst. Evol. Microbiol.">
        <title>Description of Sphingopyxis fribergensis sp. nov. - a soil bacterium with the ability to degrade styrene and phenylacetic acid.</title>
        <authorList>
            <person name="Oelschlagel M."/>
            <person name="Ruckert C."/>
            <person name="Kalinowski J."/>
            <person name="Schmidt G."/>
            <person name="Schlomann M."/>
            <person name="Tischler D."/>
        </authorList>
    </citation>
    <scope>NUCLEOTIDE SEQUENCE [LARGE SCALE GENOMIC DNA]</scope>
    <source>
        <strain evidence="7 8">Kp5.2</strain>
    </source>
</reference>
<evidence type="ECO:0000256" key="1">
    <source>
        <dbReference type="ARBA" id="ARBA00022491"/>
    </source>
</evidence>
<keyword evidence="8" id="KW-1185">Reference proteome</keyword>
<keyword evidence="5" id="KW-0804">Transcription</keyword>
<evidence type="ECO:0000256" key="2">
    <source>
        <dbReference type="ARBA" id="ARBA00023015"/>
    </source>
</evidence>
<dbReference type="KEGG" id="sphk:SKP52_23030"/>
<dbReference type="FunFam" id="1.10.10.60:FF:000132">
    <property type="entry name" value="AraC family transcriptional regulator"/>
    <property type="match status" value="1"/>
</dbReference>
<dbReference type="SUPFAM" id="SSF46689">
    <property type="entry name" value="Homeodomain-like"/>
    <property type="match status" value="2"/>
</dbReference>
<dbReference type="Gene3D" id="1.10.10.60">
    <property type="entry name" value="Homeodomain-like"/>
    <property type="match status" value="1"/>
</dbReference>